<evidence type="ECO:0000313" key="8">
    <source>
        <dbReference type="Proteomes" id="UP000663843"/>
    </source>
</evidence>
<dbReference type="NCBIfam" id="TIGR00590">
    <property type="entry name" value="pcna"/>
    <property type="match status" value="1"/>
</dbReference>
<keyword evidence="2 4" id="KW-0238">DNA-binding</keyword>
<feature type="compositionally biased region" description="Acidic residues" evidence="5">
    <location>
        <begin position="802"/>
        <end position="823"/>
    </location>
</feature>
<comment type="caution">
    <text evidence="7">The sequence shown here is derived from an EMBL/GenBank/DDBJ whole genome shotgun (WGS) entry which is preliminary data.</text>
</comment>
<dbReference type="InterPro" id="IPR000730">
    <property type="entry name" value="Pr_cel_nuc_antig"/>
</dbReference>
<evidence type="ECO:0000256" key="5">
    <source>
        <dbReference type="SAM" id="MobiDB-lite"/>
    </source>
</evidence>
<feature type="compositionally biased region" description="Basic and acidic residues" evidence="5">
    <location>
        <begin position="745"/>
        <end position="765"/>
    </location>
</feature>
<feature type="region of interest" description="Disordered" evidence="5">
    <location>
        <begin position="27"/>
        <end position="62"/>
    </location>
</feature>
<dbReference type="EMBL" id="CAJMWT010001331">
    <property type="protein sequence ID" value="CAE6392825.1"/>
    <property type="molecule type" value="Genomic_DNA"/>
</dbReference>
<dbReference type="GO" id="GO:0006298">
    <property type="term" value="P:mismatch repair"/>
    <property type="evidence" value="ECO:0007669"/>
    <property type="project" value="TreeGrafter"/>
</dbReference>
<comment type="similarity">
    <text evidence="1 4">Belongs to the PCNA family.</text>
</comment>
<dbReference type="InterPro" id="IPR000008">
    <property type="entry name" value="C2_dom"/>
</dbReference>
<name>A0A8H2WP48_9AGAM</name>
<dbReference type="GO" id="GO:0006275">
    <property type="term" value="P:regulation of DNA replication"/>
    <property type="evidence" value="ECO:0007669"/>
    <property type="project" value="InterPro"/>
</dbReference>
<dbReference type="PRINTS" id="PR00339">
    <property type="entry name" value="PCNACYCLIN"/>
</dbReference>
<dbReference type="AlphaFoldDB" id="A0A8H2WP48"/>
<keyword evidence="4" id="KW-0235">DNA replication</keyword>
<dbReference type="SUPFAM" id="SSF49562">
    <property type="entry name" value="C2 domain (Calcium/lipid-binding domain, CaLB)"/>
    <property type="match status" value="1"/>
</dbReference>
<dbReference type="SUPFAM" id="SSF55979">
    <property type="entry name" value="DNA clamp"/>
    <property type="match status" value="2"/>
</dbReference>
<dbReference type="PANTHER" id="PTHR11352">
    <property type="entry name" value="PROLIFERATING CELL NUCLEAR ANTIGEN"/>
    <property type="match status" value="1"/>
</dbReference>
<feature type="compositionally biased region" description="Basic residues" evidence="5">
    <location>
        <begin position="827"/>
        <end position="837"/>
    </location>
</feature>
<dbReference type="PROSITE" id="PS00293">
    <property type="entry name" value="PCNA_2"/>
    <property type="match status" value="1"/>
</dbReference>
<evidence type="ECO:0000256" key="1">
    <source>
        <dbReference type="ARBA" id="ARBA00010462"/>
    </source>
</evidence>
<dbReference type="Gene3D" id="3.70.10.10">
    <property type="match status" value="1"/>
</dbReference>
<dbReference type="InterPro" id="IPR022659">
    <property type="entry name" value="Pr_cel_nuc_antig_CS"/>
</dbReference>
<dbReference type="InterPro" id="IPR035892">
    <property type="entry name" value="C2_domain_sf"/>
</dbReference>
<evidence type="ECO:0000259" key="6">
    <source>
        <dbReference type="SMART" id="SM00239"/>
    </source>
</evidence>
<dbReference type="GO" id="GO:0003677">
    <property type="term" value="F:DNA binding"/>
    <property type="evidence" value="ECO:0007669"/>
    <property type="project" value="UniProtKB-KW"/>
</dbReference>
<evidence type="ECO:0000313" key="7">
    <source>
        <dbReference type="EMBL" id="CAE6392825.1"/>
    </source>
</evidence>
<accession>A0A8H2WP48</accession>
<dbReference type="Gene3D" id="3.10.150.10">
    <property type="entry name" value="DNA Polymerase III, subunit A, domain 2"/>
    <property type="match status" value="1"/>
</dbReference>
<comment type="function">
    <text evidence="3">This protein is an auxiliary protein of DNA polymerase delta and is involved in the control of eukaryotic DNA replication by increasing the polymerase's processivity during elongation of the leading strand.</text>
</comment>
<evidence type="ECO:0000256" key="3">
    <source>
        <dbReference type="RuleBase" id="RU000641"/>
    </source>
</evidence>
<feature type="region of interest" description="Disordered" evidence="5">
    <location>
        <begin position="357"/>
        <end position="377"/>
    </location>
</feature>
<feature type="compositionally biased region" description="Basic and acidic residues" evidence="5">
    <location>
        <begin position="772"/>
        <end position="781"/>
    </location>
</feature>
<dbReference type="InterPro" id="IPR022649">
    <property type="entry name" value="Pr_cel_nuc_antig_C"/>
</dbReference>
<dbReference type="Gene3D" id="2.60.40.150">
    <property type="entry name" value="C2 domain"/>
    <property type="match status" value="1"/>
</dbReference>
<dbReference type="GO" id="GO:0043626">
    <property type="term" value="C:PCNA complex"/>
    <property type="evidence" value="ECO:0007669"/>
    <property type="project" value="TreeGrafter"/>
</dbReference>
<dbReference type="CDD" id="cd00030">
    <property type="entry name" value="C2"/>
    <property type="match status" value="1"/>
</dbReference>
<evidence type="ECO:0000256" key="4">
    <source>
        <dbReference type="RuleBase" id="RU003671"/>
    </source>
</evidence>
<reference evidence="7" key="1">
    <citation type="submission" date="2021-01" db="EMBL/GenBank/DDBJ databases">
        <authorList>
            <person name="Kaushik A."/>
        </authorList>
    </citation>
    <scope>NUCLEOTIDE SEQUENCE</scope>
    <source>
        <strain evidence="7">AG2-2IIIB</strain>
    </source>
</reference>
<dbReference type="SMART" id="SM00239">
    <property type="entry name" value="C2"/>
    <property type="match status" value="1"/>
</dbReference>
<keyword evidence="3" id="KW-0539">Nucleus</keyword>
<comment type="subcellular location">
    <subcellularLocation>
        <location evidence="3">Nucleus</location>
    </subcellularLocation>
</comment>
<proteinExistence type="inferred from homology"/>
<dbReference type="GO" id="GO:0019985">
    <property type="term" value="P:translesion synthesis"/>
    <property type="evidence" value="ECO:0007669"/>
    <property type="project" value="TreeGrafter"/>
</dbReference>
<dbReference type="GO" id="GO:0030337">
    <property type="term" value="F:DNA polymerase processivity factor activity"/>
    <property type="evidence" value="ECO:0007669"/>
    <property type="project" value="InterPro"/>
</dbReference>
<dbReference type="PROSITE" id="PS01251">
    <property type="entry name" value="PCNA_1"/>
    <property type="match status" value="1"/>
</dbReference>
<dbReference type="PANTHER" id="PTHR11352:SF0">
    <property type="entry name" value="PROLIFERATING CELL NUCLEAR ANTIGEN"/>
    <property type="match status" value="1"/>
</dbReference>
<dbReference type="CDD" id="cd00577">
    <property type="entry name" value="PCNA"/>
    <property type="match status" value="1"/>
</dbReference>
<dbReference type="InterPro" id="IPR046938">
    <property type="entry name" value="DNA_clamp_sf"/>
</dbReference>
<dbReference type="Proteomes" id="UP000663843">
    <property type="component" value="Unassembled WGS sequence"/>
</dbReference>
<dbReference type="HAMAP" id="MF_00317">
    <property type="entry name" value="DNApol_clamp_arch"/>
    <property type="match status" value="1"/>
</dbReference>
<feature type="compositionally biased region" description="Polar residues" evidence="5">
    <location>
        <begin position="49"/>
        <end position="62"/>
    </location>
</feature>
<dbReference type="Pfam" id="PF00168">
    <property type="entry name" value="C2"/>
    <property type="match status" value="1"/>
</dbReference>
<dbReference type="Pfam" id="PF00705">
    <property type="entry name" value="PCNA_N"/>
    <property type="match status" value="1"/>
</dbReference>
<protein>
    <recommendedName>
        <fullName evidence="3">DNA sliding clamp PCNA</fullName>
    </recommendedName>
</protein>
<evidence type="ECO:0000256" key="2">
    <source>
        <dbReference type="ARBA" id="ARBA00023125"/>
    </source>
</evidence>
<organism evidence="7 8">
    <name type="scientific">Rhizoctonia solani</name>
    <dbReference type="NCBI Taxonomy" id="456999"/>
    <lineage>
        <taxon>Eukaryota</taxon>
        <taxon>Fungi</taxon>
        <taxon>Dikarya</taxon>
        <taxon>Basidiomycota</taxon>
        <taxon>Agaricomycotina</taxon>
        <taxon>Agaricomycetes</taxon>
        <taxon>Cantharellales</taxon>
        <taxon>Ceratobasidiaceae</taxon>
        <taxon>Rhizoctonia</taxon>
    </lineage>
</organism>
<feature type="domain" description="C2" evidence="6">
    <location>
        <begin position="82"/>
        <end position="179"/>
    </location>
</feature>
<feature type="compositionally biased region" description="Acidic residues" evidence="5">
    <location>
        <begin position="782"/>
        <end position="792"/>
    </location>
</feature>
<feature type="region of interest" description="Disordered" evidence="5">
    <location>
        <begin position="745"/>
        <end position="846"/>
    </location>
</feature>
<dbReference type="FunFam" id="3.10.150.10:FF:000008">
    <property type="entry name" value="Proliferating cell nuclear antigen"/>
    <property type="match status" value="1"/>
</dbReference>
<dbReference type="Pfam" id="PF02747">
    <property type="entry name" value="PCNA_C"/>
    <property type="match status" value="2"/>
</dbReference>
<gene>
    <name evidence="7" type="ORF">RDB_LOCUS31535</name>
</gene>
<dbReference type="InterPro" id="IPR022648">
    <property type="entry name" value="Pr_cel_nuc_antig_N"/>
</dbReference>
<dbReference type="GO" id="GO:0006272">
    <property type="term" value="P:leading strand elongation"/>
    <property type="evidence" value="ECO:0007669"/>
    <property type="project" value="TreeGrafter"/>
</dbReference>
<sequence length="911" mass="101436">MSRFLNRVKDQIQEKISQANQHDFVGEVAPSRLSTTRRSLDQGHRRSRSSVSPAESFDSTRSLGRSNTISTVATTAGPDALDLEIRFISAQGLPRMDVVGAGCDPYFRAEIDGAIGYTSRALPNTLNPEWNEFWRIRNVPSLAILKVKVYDKDENQYLDDYVGRFKITDVYVGGLRDVPIMSLLRREHGTFQIEVVSKPAEHPGLPAYIFDGPCRYSIHLSPTVGAFTARTTSARRYSTWKIYLKGIQLFFGNHRQHWNQDYRAAQAIFSGPLSLTVRAPIIAGHRLLYARTTANRTGILYNSEDFWTLFRAKMDEGHGQGLARLMGVNLDAAVQSTCPACGKPMSDVHSTECTANHFPDDIPSNPGARTNTSTGGRVPSGAEYGAVASLASTVGPHEHVQRIKPSVYTYIIDEDTFRFSETGAAFFVDFASKHALHSSCAETVRYAGEFHPRPSCGWANFDDSIPDYDVDWELWIDNGSGTYAPPADMLDNLRRLFEYNWPGLKVRTFDFRDEAQKTSIQECRDYALEKRGILREELEPCVLEGESAHVTTMLEARLEQASILKRLLDAIKELVTDANFECGDEGLKLQAMDNSHVALVAVQLEPEGFGKYRCDRPMPLGVNLGSLTKVLKCAKDDDRVTLKANDNADVLNLVYEARNSDRIAEYEIKLMEIDIDTLGIPDTDYDATVIMQSAEFARIVRDLSALGESVKIEVTREGIRFSADGEAANGNVLLKATDGARERYKDLDGKDGKEGKVKVKKEKGDKPRKRKKTDDADVKMEDAEEEVEEDDGGEKLFKPASDGEEEKSDDEEAAGSDVEEESDGASKKRKRSTQSKKSKSDDADSTGGVMVELSQSVNLTFSLKYLVNFSKSTTLANTVTLKMSNEVPLLVHYKFEQGFIQYYLAPKIGDE</sequence>